<evidence type="ECO:0000313" key="8">
    <source>
        <dbReference type="Proteomes" id="UP001497453"/>
    </source>
</evidence>
<feature type="domain" description="NADH:flavin oxidoreductase/NADH oxidase N-terminal" evidence="6">
    <location>
        <begin position="38"/>
        <end position="379"/>
    </location>
</feature>
<dbReference type="InterPro" id="IPR044152">
    <property type="entry name" value="YqjM-like"/>
</dbReference>
<comment type="cofactor">
    <cofactor evidence="1">
        <name>FMN</name>
        <dbReference type="ChEBI" id="CHEBI:58210"/>
    </cofactor>
</comment>
<keyword evidence="2" id="KW-0285">Flavoprotein</keyword>
<dbReference type="Gene3D" id="3.20.20.70">
    <property type="entry name" value="Aldolase class I"/>
    <property type="match status" value="1"/>
</dbReference>
<protein>
    <recommendedName>
        <fullName evidence="6">NADH:flavin oxidoreductase/NADH oxidase N-terminal domain-containing protein</fullName>
    </recommendedName>
</protein>
<dbReference type="InterPro" id="IPR013785">
    <property type="entry name" value="Aldolase_TIM"/>
</dbReference>
<gene>
    <name evidence="7" type="ORF">GFSPODELE1_LOCUS2748</name>
</gene>
<accession>A0ABP1CV87</accession>
<keyword evidence="3" id="KW-0288">FMN</keyword>
<keyword evidence="8" id="KW-1185">Reference proteome</keyword>
<evidence type="ECO:0000256" key="5">
    <source>
        <dbReference type="ARBA" id="ARBA00023002"/>
    </source>
</evidence>
<name>A0ABP1CV87_9APHY</name>
<dbReference type="Pfam" id="PF00724">
    <property type="entry name" value="Oxidored_FMN"/>
    <property type="match status" value="1"/>
</dbReference>
<dbReference type="PANTHER" id="PTHR43303">
    <property type="entry name" value="NADPH DEHYDROGENASE C23G7.10C-RELATED"/>
    <property type="match status" value="1"/>
</dbReference>
<proteinExistence type="predicted"/>
<dbReference type="InterPro" id="IPR001155">
    <property type="entry name" value="OxRdtase_FMN_N"/>
</dbReference>
<evidence type="ECO:0000256" key="3">
    <source>
        <dbReference type="ARBA" id="ARBA00022643"/>
    </source>
</evidence>
<sequence>MAPIFNAPAPNVPFFTPAQYPAAGTALDPQPNSKPIPKLFQPLRIRGVEFQNRIWLSPLCQYSAVDGFVQPWHTAHLGGIISRGPGLSIVEASAVSPEGRITPEDVGIWKDEHIEAWRPIVDFAHSQNQKIGIQIAHAGRKASTYAPWLHPGAAAPTAADGWPDEVVGPSAIPFNDKFPKPKELTKEGIQRIIDAFANAAKRSVRAGFDVVEIHNAHGYLLSEFLSPTANKRTDEYGGSFENRIRLTLQIVDAVRAIIPPTMPLFLRVSATEWLEDVFPDEPSWRVEDTVALAGILAEHGVDVIDISSGGMNHHQKIKGGPAFQAPFSEAVKKAHGDNIVVTAVGSITDGKTAQTVLDKGQADAIFIGRHFQKNPGAVWQFAEDLGVAINVAHQIEWGFAGRGGLGRQASHAKYLAPKQIEAKPLNHYSSGVAIAE</sequence>
<dbReference type="EMBL" id="OZ037954">
    <property type="protein sequence ID" value="CAL1699588.1"/>
    <property type="molecule type" value="Genomic_DNA"/>
</dbReference>
<dbReference type="PANTHER" id="PTHR43303:SF4">
    <property type="entry name" value="NADPH DEHYDROGENASE C23G7.10C-RELATED"/>
    <property type="match status" value="1"/>
</dbReference>
<evidence type="ECO:0000256" key="4">
    <source>
        <dbReference type="ARBA" id="ARBA00022857"/>
    </source>
</evidence>
<keyword evidence="4" id="KW-0521">NADP</keyword>
<evidence type="ECO:0000256" key="2">
    <source>
        <dbReference type="ARBA" id="ARBA00022630"/>
    </source>
</evidence>
<evidence type="ECO:0000313" key="7">
    <source>
        <dbReference type="EMBL" id="CAL1699588.1"/>
    </source>
</evidence>
<dbReference type="CDD" id="cd02932">
    <property type="entry name" value="OYE_YqiM_FMN"/>
    <property type="match status" value="1"/>
</dbReference>
<evidence type="ECO:0000259" key="6">
    <source>
        <dbReference type="Pfam" id="PF00724"/>
    </source>
</evidence>
<organism evidence="7 8">
    <name type="scientific">Somion occarium</name>
    <dbReference type="NCBI Taxonomy" id="3059160"/>
    <lineage>
        <taxon>Eukaryota</taxon>
        <taxon>Fungi</taxon>
        <taxon>Dikarya</taxon>
        <taxon>Basidiomycota</taxon>
        <taxon>Agaricomycotina</taxon>
        <taxon>Agaricomycetes</taxon>
        <taxon>Polyporales</taxon>
        <taxon>Cerrenaceae</taxon>
        <taxon>Somion</taxon>
    </lineage>
</organism>
<reference evidence="8" key="1">
    <citation type="submission" date="2024-04" db="EMBL/GenBank/DDBJ databases">
        <authorList>
            <person name="Shaw F."/>
            <person name="Minotto A."/>
        </authorList>
    </citation>
    <scope>NUCLEOTIDE SEQUENCE [LARGE SCALE GENOMIC DNA]</scope>
</reference>
<dbReference type="SUPFAM" id="SSF51395">
    <property type="entry name" value="FMN-linked oxidoreductases"/>
    <property type="match status" value="1"/>
</dbReference>
<evidence type="ECO:0000256" key="1">
    <source>
        <dbReference type="ARBA" id="ARBA00001917"/>
    </source>
</evidence>
<dbReference type="Proteomes" id="UP001497453">
    <property type="component" value="Chromosome 11"/>
</dbReference>
<keyword evidence="5" id="KW-0560">Oxidoreductase</keyword>